<dbReference type="InterPro" id="IPR011600">
    <property type="entry name" value="Pept_C14_caspase"/>
</dbReference>
<dbReference type="RefSeq" id="WP_108978116.1">
    <property type="nucleotide sequence ID" value="NZ_BFBB01000008.1"/>
</dbReference>
<keyword evidence="4" id="KW-1185">Reference proteome</keyword>
<gene>
    <name evidence="3" type="ORF">LPTSP4_25920</name>
</gene>
<dbReference type="GO" id="GO:0006508">
    <property type="term" value="P:proteolysis"/>
    <property type="evidence" value="ECO:0007669"/>
    <property type="project" value="InterPro"/>
</dbReference>
<dbReference type="InterPro" id="IPR029030">
    <property type="entry name" value="Caspase-like_dom_sf"/>
</dbReference>
<dbReference type="InterPro" id="IPR050452">
    <property type="entry name" value="Metacaspase"/>
</dbReference>
<protein>
    <submittedName>
        <fullName evidence="3">Caspase domain protein</fullName>
    </submittedName>
</protein>
<dbReference type="GO" id="GO:0005737">
    <property type="term" value="C:cytoplasm"/>
    <property type="evidence" value="ECO:0007669"/>
    <property type="project" value="TreeGrafter"/>
</dbReference>
<dbReference type="PANTHER" id="PTHR48104:SF30">
    <property type="entry name" value="METACASPASE-1"/>
    <property type="match status" value="1"/>
</dbReference>
<dbReference type="Proteomes" id="UP000245133">
    <property type="component" value="Unassembled WGS sequence"/>
</dbReference>
<evidence type="ECO:0000256" key="1">
    <source>
        <dbReference type="SAM" id="SignalP"/>
    </source>
</evidence>
<dbReference type="InterPro" id="IPR013784">
    <property type="entry name" value="Carb-bd-like_fold"/>
</dbReference>
<dbReference type="EMBL" id="BFBB01000008">
    <property type="protein sequence ID" value="GBF51061.1"/>
    <property type="molecule type" value="Genomic_DNA"/>
</dbReference>
<dbReference type="AlphaFoldDB" id="A0A2P2E2F8"/>
<dbReference type="GO" id="GO:0004197">
    <property type="term" value="F:cysteine-type endopeptidase activity"/>
    <property type="evidence" value="ECO:0007669"/>
    <property type="project" value="InterPro"/>
</dbReference>
<organism evidence="3 4">
    <name type="scientific">Leptospira ryugenii</name>
    <dbReference type="NCBI Taxonomy" id="1917863"/>
    <lineage>
        <taxon>Bacteria</taxon>
        <taxon>Pseudomonadati</taxon>
        <taxon>Spirochaetota</taxon>
        <taxon>Spirochaetia</taxon>
        <taxon>Leptospirales</taxon>
        <taxon>Leptospiraceae</taxon>
        <taxon>Leptospira</taxon>
    </lineage>
</organism>
<dbReference type="Gene3D" id="2.60.40.1120">
    <property type="entry name" value="Carboxypeptidase-like, regulatory domain"/>
    <property type="match status" value="1"/>
</dbReference>
<evidence type="ECO:0000313" key="4">
    <source>
        <dbReference type="Proteomes" id="UP000245133"/>
    </source>
</evidence>
<reference evidence="3 4" key="1">
    <citation type="submission" date="2018-02" db="EMBL/GenBank/DDBJ databases">
        <title>Novel Leptospira species isolated from soil and water in Japan.</title>
        <authorList>
            <person name="Nakao R."/>
            <person name="Masuzawa T."/>
        </authorList>
    </citation>
    <scope>NUCLEOTIDE SEQUENCE [LARGE SCALE GENOMIC DNA]</scope>
    <source>
        <strain evidence="3 4">YH101</strain>
    </source>
</reference>
<feature type="domain" description="Peptidase C14 caspase" evidence="2">
    <location>
        <begin position="28"/>
        <end position="267"/>
    </location>
</feature>
<comment type="caution">
    <text evidence="3">The sequence shown here is derived from an EMBL/GenBank/DDBJ whole genome shotgun (WGS) entry which is preliminary data.</text>
</comment>
<dbReference type="SUPFAM" id="SSF49452">
    <property type="entry name" value="Starch-binding domain-like"/>
    <property type="match status" value="1"/>
</dbReference>
<dbReference type="Gene3D" id="3.40.50.1460">
    <property type="match status" value="1"/>
</dbReference>
<feature type="signal peptide" evidence="1">
    <location>
        <begin position="1"/>
        <end position="23"/>
    </location>
</feature>
<dbReference type="GO" id="GO:0030246">
    <property type="term" value="F:carbohydrate binding"/>
    <property type="evidence" value="ECO:0007669"/>
    <property type="project" value="InterPro"/>
</dbReference>
<keyword evidence="1" id="KW-0732">Signal</keyword>
<dbReference type="PANTHER" id="PTHR48104">
    <property type="entry name" value="METACASPASE-4"/>
    <property type="match status" value="1"/>
</dbReference>
<name>A0A2P2E2F8_9LEPT</name>
<feature type="chain" id="PRO_5015199722" evidence="1">
    <location>
        <begin position="24"/>
        <end position="578"/>
    </location>
</feature>
<dbReference type="OrthoDB" id="9149554at2"/>
<dbReference type="Pfam" id="PF13620">
    <property type="entry name" value="CarboxypepD_reg"/>
    <property type="match status" value="1"/>
</dbReference>
<proteinExistence type="predicted"/>
<evidence type="ECO:0000313" key="3">
    <source>
        <dbReference type="EMBL" id="GBF51061.1"/>
    </source>
</evidence>
<evidence type="ECO:0000259" key="2">
    <source>
        <dbReference type="Pfam" id="PF00656"/>
    </source>
</evidence>
<accession>A0A2P2E2F8</accession>
<dbReference type="SUPFAM" id="SSF52129">
    <property type="entry name" value="Caspase-like"/>
    <property type="match status" value="1"/>
</dbReference>
<sequence>MFVFHRSLLLALVCYLFSFSLSAQDRYGLFIGTNYKGNTAKIPELNLCEADANFLKEKMQKNGNFKEMKVLLGSMVTRDNVKNAIKQIGSKAGKNDSVFIYFSGHGMYMKDAKAKNGMRNYLICFDRPHISDEELNEFLSDIKSPKTVMVMDCCYSGGIAKKGKNTRGAAEVPIAQGNDGVVLQNADDYFFQDKAIISSSDDDQTSIEVGGSINHGIFTYNLGNSFEKADLNNDKVVTALEAFFVAKEETVKMAKKFNHEQTPQISGNAAGILLVGSPKPQEPPQPPANTVINQPVNVTPTPNNPTVVPVIPNNTDAVVVTTPTEEPQTVVENTSTVVIPPIVNVEPPAPPSITTGDLLIKTSIIKDKSYAGSTNKSPYDLLNKQGKLKSSIPEDQIRKIKVLVDGEEYVSVISTEKSSIWGATTRMGKLIPGEVYQIKIDKLPAGVHQIEVRADNYPVFKTAAAVIAKQTTTVDINESMDGFGAIQGRVFYKTLDNPIEKHQIYMPTIVSTNQITKVTTDKDGYFWFTNLKPGKYEIRASFMEDLKLENAEIIVKSGEVTKVEIILNKKMSYSKTKY</sequence>
<dbReference type="Pfam" id="PF00656">
    <property type="entry name" value="Peptidase_C14"/>
    <property type="match status" value="1"/>
</dbReference>